<dbReference type="Proteomes" id="UP001527925">
    <property type="component" value="Unassembled WGS sequence"/>
</dbReference>
<gene>
    <name evidence="1" type="ORF">HK105_200319</name>
</gene>
<keyword evidence="2" id="KW-1185">Reference proteome</keyword>
<proteinExistence type="predicted"/>
<dbReference type="SUPFAM" id="SSF48403">
    <property type="entry name" value="Ankyrin repeat"/>
    <property type="match status" value="1"/>
</dbReference>
<dbReference type="InterPro" id="IPR052050">
    <property type="entry name" value="SecEffector_AnkRepeat"/>
</dbReference>
<dbReference type="EMBL" id="JADGIZ020000001">
    <property type="protein sequence ID" value="KAL2920250.1"/>
    <property type="molecule type" value="Genomic_DNA"/>
</dbReference>
<accession>A0ABR4NLA5</accession>
<protein>
    <recommendedName>
        <fullName evidence="3">Ankyrin repeat protein</fullName>
    </recommendedName>
</protein>
<dbReference type="PANTHER" id="PTHR46586:SF3">
    <property type="entry name" value="ANKYRIN REPEAT-CONTAINING PROTEIN"/>
    <property type="match status" value="1"/>
</dbReference>
<evidence type="ECO:0000313" key="1">
    <source>
        <dbReference type="EMBL" id="KAL2920250.1"/>
    </source>
</evidence>
<reference evidence="1 2" key="1">
    <citation type="submission" date="2023-09" db="EMBL/GenBank/DDBJ databases">
        <title>Pangenome analysis of Batrachochytrium dendrobatidis and related Chytrids.</title>
        <authorList>
            <person name="Yacoub M.N."/>
            <person name="Stajich J.E."/>
            <person name="James T.Y."/>
        </authorList>
    </citation>
    <scope>NUCLEOTIDE SEQUENCE [LARGE SCALE GENOMIC DNA]</scope>
    <source>
        <strain evidence="1 2">JEL0888</strain>
    </source>
</reference>
<sequence length="491" mass="55706">MPQVTKKRRTVAVAAATTLYGMVFPRQVGTTVRRLPHGKSHMDRLPAELRDMIALHAAPSLCKFLRHGRRSRAELDSIAGNECEALWAEVLDVEWLGDFKMLPNYPERSDCLLSIRSRSMLERLLKSGVEVPLELKQRLLIRRGWLDMLDYEAADIVAHAAAREGSIQVLNDLMNVRRIVPNMCPYHRSAAREGQLEAVKWLCSNATYHALESLLDVAASSGNLDLVKWLHENTQFYGTGIGIDEAAWKGYIHIITWFADNRREQCTGRAFRWACNSGRVDVLEVLRVRYPTVFAGTISSTFEGAKHACTLDWIKQYRPHFVPHRAFNTYICTGNLEATAWMVENAGALLTRDMLHIALRDKHVALAGWMIAEKKLEVDGDWLEPFLISGNTAALGCIAQSDHRWTSDIIDMFIANHRWNLVKWLAALCPSSLGQAWLEEIIQEDRLLVFKIVIEHYLRAGWNLKRARQVSADAGVDRITALLDARIARHL</sequence>
<evidence type="ECO:0000313" key="2">
    <source>
        <dbReference type="Proteomes" id="UP001527925"/>
    </source>
</evidence>
<dbReference type="InterPro" id="IPR036770">
    <property type="entry name" value="Ankyrin_rpt-contain_sf"/>
</dbReference>
<organism evidence="1 2">
    <name type="scientific">Polyrhizophydium stewartii</name>
    <dbReference type="NCBI Taxonomy" id="2732419"/>
    <lineage>
        <taxon>Eukaryota</taxon>
        <taxon>Fungi</taxon>
        <taxon>Fungi incertae sedis</taxon>
        <taxon>Chytridiomycota</taxon>
        <taxon>Chytridiomycota incertae sedis</taxon>
        <taxon>Chytridiomycetes</taxon>
        <taxon>Rhizophydiales</taxon>
        <taxon>Rhizophydiales incertae sedis</taxon>
        <taxon>Polyrhizophydium</taxon>
    </lineage>
</organism>
<dbReference type="Gene3D" id="1.25.40.20">
    <property type="entry name" value="Ankyrin repeat-containing domain"/>
    <property type="match status" value="1"/>
</dbReference>
<evidence type="ECO:0008006" key="3">
    <source>
        <dbReference type="Google" id="ProtNLM"/>
    </source>
</evidence>
<comment type="caution">
    <text evidence="1">The sequence shown here is derived from an EMBL/GenBank/DDBJ whole genome shotgun (WGS) entry which is preliminary data.</text>
</comment>
<dbReference type="PANTHER" id="PTHR46586">
    <property type="entry name" value="ANKYRIN REPEAT-CONTAINING PROTEIN"/>
    <property type="match status" value="1"/>
</dbReference>
<name>A0ABR4NLA5_9FUNG</name>